<evidence type="ECO:0000259" key="24">
    <source>
        <dbReference type="Pfam" id="PF02770"/>
    </source>
</evidence>
<keyword evidence="6 22" id="KW-0274">FAD</keyword>
<proteinExistence type="inferred from homology"/>
<comment type="pathway">
    <text evidence="2">Lipid metabolism; mitochondrial fatty acid beta-oxidation.</text>
</comment>
<evidence type="ECO:0000256" key="4">
    <source>
        <dbReference type="ARBA" id="ARBA00011881"/>
    </source>
</evidence>
<evidence type="ECO:0000256" key="14">
    <source>
        <dbReference type="ARBA" id="ARBA00042821"/>
    </source>
</evidence>
<comment type="cofactor">
    <cofactor evidence="1 22">
        <name>FAD</name>
        <dbReference type="ChEBI" id="CHEBI:57692"/>
    </cofactor>
</comment>
<keyword evidence="7" id="KW-0276">Fatty acid metabolism</keyword>
<keyword evidence="5 22" id="KW-0285">Flavoprotein</keyword>
<comment type="catalytic activity">
    <reaction evidence="16">
        <text>valproyl-CoA + oxidized [electron-transfer flavoprotein] + H(+) = (2E)-2-propylpent-2-enoyl-CoA + reduced [electron-transfer flavoprotein]</text>
        <dbReference type="Rhea" id="RHEA:65344"/>
        <dbReference type="Rhea" id="RHEA-COMP:10685"/>
        <dbReference type="Rhea" id="RHEA-COMP:10686"/>
        <dbReference type="ChEBI" id="CHEBI:15378"/>
        <dbReference type="ChEBI" id="CHEBI:57692"/>
        <dbReference type="ChEBI" id="CHEBI:58307"/>
        <dbReference type="ChEBI" id="CHEBI:156457"/>
        <dbReference type="ChEBI" id="CHEBI:156458"/>
    </reaction>
    <physiologicalReaction direction="left-to-right" evidence="16">
        <dbReference type="Rhea" id="RHEA:65345"/>
    </physiologicalReaction>
</comment>
<dbReference type="PROSITE" id="PS00072">
    <property type="entry name" value="ACYL_COA_DH_1"/>
    <property type="match status" value="1"/>
</dbReference>
<evidence type="ECO:0000256" key="6">
    <source>
        <dbReference type="ARBA" id="ARBA00022827"/>
    </source>
</evidence>
<dbReference type="InterPro" id="IPR006089">
    <property type="entry name" value="Acyl-CoA_DH_CS"/>
</dbReference>
<evidence type="ECO:0000256" key="18">
    <source>
        <dbReference type="ARBA" id="ARBA00049096"/>
    </source>
</evidence>
<feature type="domain" description="Acyl-CoA oxidase/dehydrogenase middle" evidence="24">
    <location>
        <begin position="155"/>
        <end position="250"/>
    </location>
</feature>
<evidence type="ECO:0000256" key="3">
    <source>
        <dbReference type="ARBA" id="ARBA00009347"/>
    </source>
</evidence>
<evidence type="ECO:0000256" key="11">
    <source>
        <dbReference type="ARBA" id="ARBA00039036"/>
    </source>
</evidence>
<feature type="domain" description="Acyl-CoA dehydrogenase/oxidase C-terminal" evidence="23">
    <location>
        <begin position="262"/>
        <end position="408"/>
    </location>
</feature>
<evidence type="ECO:0000256" key="9">
    <source>
        <dbReference type="ARBA" id="ARBA00023098"/>
    </source>
</evidence>
<protein>
    <recommendedName>
        <fullName evidence="12">Short/branched chain specific acyl-CoA dehydrogenase, mitochondrial</fullName>
        <ecNumber evidence="11">1.3.8.5</ecNumber>
    </recommendedName>
    <alternativeName>
        <fullName evidence="14">2-methyl branched chain acyl-CoA dehydrogenase</fullName>
    </alternativeName>
    <alternativeName>
        <fullName evidence="13">2-methylbutyryl-coenzyme A dehydrogenase</fullName>
    </alternativeName>
</protein>
<dbReference type="SUPFAM" id="SSF47203">
    <property type="entry name" value="Acyl-CoA dehydrogenase C-terminal domain-like"/>
    <property type="match status" value="1"/>
</dbReference>
<dbReference type="PANTHER" id="PTHR43884:SF1">
    <property type="entry name" value="SHORT_BRANCHED CHAIN SPECIFIC ACYL-COA DEHYDROGENASE, MITOCHONDRIAL"/>
    <property type="match status" value="1"/>
</dbReference>
<dbReference type="Pfam" id="PF02770">
    <property type="entry name" value="Acyl-CoA_dh_M"/>
    <property type="match status" value="1"/>
</dbReference>
<accession>A0ABR1E122</accession>
<keyword evidence="27" id="KW-1185">Reference proteome</keyword>
<dbReference type="InterPro" id="IPR013786">
    <property type="entry name" value="AcylCoA_DH/ox_N"/>
</dbReference>
<dbReference type="Pfam" id="PF02771">
    <property type="entry name" value="Acyl-CoA_dh_N"/>
    <property type="match status" value="1"/>
</dbReference>
<dbReference type="EMBL" id="JAVFWL010000005">
    <property type="protein sequence ID" value="KAK6756402.1"/>
    <property type="molecule type" value="Genomic_DNA"/>
</dbReference>
<comment type="catalytic activity">
    <reaction evidence="18">
        <text>butanoyl-CoA + oxidized [electron-transfer flavoprotein] + H(+) = (2E)-butenoyl-CoA + reduced [electron-transfer flavoprotein]</text>
        <dbReference type="Rhea" id="RHEA:24004"/>
        <dbReference type="Rhea" id="RHEA-COMP:10685"/>
        <dbReference type="Rhea" id="RHEA-COMP:10686"/>
        <dbReference type="ChEBI" id="CHEBI:15378"/>
        <dbReference type="ChEBI" id="CHEBI:57332"/>
        <dbReference type="ChEBI" id="CHEBI:57371"/>
        <dbReference type="ChEBI" id="CHEBI:57692"/>
        <dbReference type="ChEBI" id="CHEBI:58307"/>
    </reaction>
    <physiologicalReaction direction="left-to-right" evidence="18">
        <dbReference type="Rhea" id="RHEA:24005"/>
    </physiologicalReaction>
</comment>
<evidence type="ECO:0000256" key="19">
    <source>
        <dbReference type="ARBA" id="ARBA00049192"/>
    </source>
</evidence>
<dbReference type="Gene3D" id="1.10.540.10">
    <property type="entry name" value="Acyl-CoA dehydrogenase/oxidase, N-terminal domain"/>
    <property type="match status" value="1"/>
</dbReference>
<dbReference type="InterPro" id="IPR009075">
    <property type="entry name" value="AcylCo_DH/oxidase_C"/>
</dbReference>
<comment type="catalytic activity">
    <reaction evidence="21">
        <text>2-methylpropanoyl-CoA + oxidized [electron-transfer flavoprotein] + H(+) = 2-methylpropenoyl-CoA + reduced [electron-transfer flavoprotein]</text>
        <dbReference type="Rhea" id="RHEA:44180"/>
        <dbReference type="Rhea" id="RHEA-COMP:10685"/>
        <dbReference type="Rhea" id="RHEA-COMP:10686"/>
        <dbReference type="ChEBI" id="CHEBI:15378"/>
        <dbReference type="ChEBI" id="CHEBI:57338"/>
        <dbReference type="ChEBI" id="CHEBI:57692"/>
        <dbReference type="ChEBI" id="CHEBI:58307"/>
        <dbReference type="ChEBI" id="CHEBI:62500"/>
    </reaction>
    <physiologicalReaction direction="left-to-right" evidence="21">
        <dbReference type="Rhea" id="RHEA:44181"/>
    </physiologicalReaction>
</comment>
<evidence type="ECO:0000256" key="15">
    <source>
        <dbReference type="ARBA" id="ARBA00048235"/>
    </source>
</evidence>
<dbReference type="PANTHER" id="PTHR43884">
    <property type="entry name" value="ACYL-COA DEHYDROGENASE"/>
    <property type="match status" value="1"/>
</dbReference>
<comment type="catalytic activity">
    <reaction evidence="17">
        <text>(2R)-2-methylbutanoyl-CoA + oxidized [electron-transfer flavoprotein] + H(+) = ethylacryloyl-CoA + reduced [electron-transfer flavoprotein]</text>
        <dbReference type="Rhea" id="RHEA:65296"/>
        <dbReference type="Rhea" id="RHEA-COMP:10685"/>
        <dbReference type="Rhea" id="RHEA-COMP:10686"/>
        <dbReference type="ChEBI" id="CHEBI:15378"/>
        <dbReference type="ChEBI" id="CHEBI:57692"/>
        <dbReference type="ChEBI" id="CHEBI:58307"/>
        <dbReference type="ChEBI" id="CHEBI:156439"/>
        <dbReference type="ChEBI" id="CHEBI:156440"/>
    </reaction>
    <physiologicalReaction direction="left-to-right" evidence="17">
        <dbReference type="Rhea" id="RHEA:65297"/>
    </physiologicalReaction>
</comment>
<evidence type="ECO:0000256" key="8">
    <source>
        <dbReference type="ARBA" id="ARBA00023002"/>
    </source>
</evidence>
<comment type="caution">
    <text evidence="26">The sequence shown here is derived from an EMBL/GenBank/DDBJ whole genome shotgun (WGS) entry which is preliminary data.</text>
</comment>
<evidence type="ECO:0000256" key="22">
    <source>
        <dbReference type="RuleBase" id="RU362125"/>
    </source>
</evidence>
<keyword evidence="8 22" id="KW-0560">Oxidoreductase</keyword>
<comment type="catalytic activity">
    <reaction evidence="19">
        <text>hexanoyl-CoA + oxidized [electron-transfer flavoprotein] + H(+) = (2E)-hexenoyl-CoA + reduced [electron-transfer flavoprotein]</text>
        <dbReference type="Rhea" id="RHEA:43464"/>
        <dbReference type="Rhea" id="RHEA-COMP:10685"/>
        <dbReference type="Rhea" id="RHEA-COMP:10686"/>
        <dbReference type="ChEBI" id="CHEBI:15378"/>
        <dbReference type="ChEBI" id="CHEBI:57692"/>
        <dbReference type="ChEBI" id="CHEBI:58307"/>
        <dbReference type="ChEBI" id="CHEBI:62077"/>
        <dbReference type="ChEBI" id="CHEBI:62620"/>
    </reaction>
    <physiologicalReaction direction="left-to-right" evidence="19">
        <dbReference type="Rhea" id="RHEA:43465"/>
    </physiologicalReaction>
</comment>
<dbReference type="SUPFAM" id="SSF56645">
    <property type="entry name" value="Acyl-CoA dehydrogenase NM domain-like"/>
    <property type="match status" value="1"/>
</dbReference>
<evidence type="ECO:0000259" key="23">
    <source>
        <dbReference type="Pfam" id="PF00441"/>
    </source>
</evidence>
<feature type="domain" description="Acyl-CoA dehydrogenase/oxidase N-terminal" evidence="25">
    <location>
        <begin position="41"/>
        <end position="149"/>
    </location>
</feature>
<comment type="subunit">
    <text evidence="4">Homotetramer.</text>
</comment>
<evidence type="ECO:0000313" key="26">
    <source>
        <dbReference type="EMBL" id="KAK6756402.1"/>
    </source>
</evidence>
<evidence type="ECO:0000256" key="12">
    <source>
        <dbReference type="ARBA" id="ARBA00039850"/>
    </source>
</evidence>
<dbReference type="Gene3D" id="2.40.110.10">
    <property type="entry name" value="Butyryl-CoA Dehydrogenase, subunit A, domain 2"/>
    <property type="match status" value="1"/>
</dbReference>
<comment type="similarity">
    <text evidence="3 22">Belongs to the acyl-CoA dehydrogenase family.</text>
</comment>
<evidence type="ECO:0000256" key="21">
    <source>
        <dbReference type="ARBA" id="ARBA00051903"/>
    </source>
</evidence>
<comment type="pathway">
    <text evidence="10">Amino-acid degradation; L-isoleucine degradation.</text>
</comment>
<comment type="catalytic activity">
    <reaction evidence="15">
        <text>2-methylbutanoyl-CoA + oxidized [electron-transfer flavoprotein] + H(+) = (2E)-2-methylbut-2-enoyl-CoA + reduced [electron-transfer flavoprotein]</text>
        <dbReference type="Rhea" id="RHEA:43780"/>
        <dbReference type="Rhea" id="RHEA-COMP:10685"/>
        <dbReference type="Rhea" id="RHEA-COMP:10686"/>
        <dbReference type="ChEBI" id="CHEBI:15378"/>
        <dbReference type="ChEBI" id="CHEBI:57336"/>
        <dbReference type="ChEBI" id="CHEBI:57337"/>
        <dbReference type="ChEBI" id="CHEBI:57692"/>
        <dbReference type="ChEBI" id="CHEBI:58307"/>
        <dbReference type="EC" id="1.3.8.5"/>
    </reaction>
    <physiologicalReaction direction="left-to-right" evidence="15">
        <dbReference type="Rhea" id="RHEA:43781"/>
    </physiologicalReaction>
</comment>
<dbReference type="Pfam" id="PF00441">
    <property type="entry name" value="Acyl-CoA_dh_1"/>
    <property type="match status" value="1"/>
</dbReference>
<dbReference type="Proteomes" id="UP001303046">
    <property type="component" value="Unassembled WGS sequence"/>
</dbReference>
<evidence type="ECO:0000256" key="17">
    <source>
        <dbReference type="ARBA" id="ARBA00048592"/>
    </source>
</evidence>
<evidence type="ECO:0000256" key="13">
    <source>
        <dbReference type="ARBA" id="ARBA00041537"/>
    </source>
</evidence>
<sequence>MLSSRALARLRGVRALLSGPATKPRLDVEGHPPPPVTQLSEHEMHLRDTVRRFSNNVVKPLVREMDEKSQMHQSVITGAFENGFMGIEVPEEYGGPGTSFFDSILVIEELAKVDPSVSVFVDVQNTLVVPLILQHGTEEQKQKYLRKACLEWVGSFCLSEAGSGSDAFGMKAIAKPDRDDFLITGTKLWISNAGHASFFLVFANADPSKGYKGITCFLVDRNQEGVSVERKEDKLGIRASSTCPVHFENVRVPKSAILGEYGKGYKYAIECLNAGRIGIGAQMLGLAQGCYDNAIPYLQERKQFGSRLIDFQGMQHQIAQVAVEIECTRLLVYNAARLKDNGINFVKQAAMAKLYSSQVATNTTSKCVEWLGGVGFTKEYPIEKFYRDAKIGTIYEGTSNIQLNTIAKLIDAEYMHHA</sequence>
<evidence type="ECO:0000256" key="20">
    <source>
        <dbReference type="ARBA" id="ARBA00049552"/>
    </source>
</evidence>
<evidence type="ECO:0000259" key="25">
    <source>
        <dbReference type="Pfam" id="PF02771"/>
    </source>
</evidence>
<comment type="catalytic activity">
    <reaction evidence="20">
        <text>(2S)-2-methylbutanoyl-CoA + oxidized [electron-transfer flavoprotein] + H(+) = (2E)-2-methylbut-2-enoyl-CoA + reduced [electron-transfer flavoprotein]</text>
        <dbReference type="Rhea" id="RHEA:48256"/>
        <dbReference type="Rhea" id="RHEA-COMP:10685"/>
        <dbReference type="Rhea" id="RHEA-COMP:10686"/>
        <dbReference type="ChEBI" id="CHEBI:15378"/>
        <dbReference type="ChEBI" id="CHEBI:57337"/>
        <dbReference type="ChEBI" id="CHEBI:57692"/>
        <dbReference type="ChEBI" id="CHEBI:58307"/>
        <dbReference type="ChEBI" id="CHEBI:88166"/>
    </reaction>
    <physiologicalReaction direction="left-to-right" evidence="20">
        <dbReference type="Rhea" id="RHEA:48257"/>
    </physiologicalReaction>
</comment>
<dbReference type="InterPro" id="IPR009100">
    <property type="entry name" value="AcylCoA_DH/oxidase_NM_dom_sf"/>
</dbReference>
<evidence type="ECO:0000256" key="10">
    <source>
        <dbReference type="ARBA" id="ARBA00037895"/>
    </source>
</evidence>
<organism evidence="26 27">
    <name type="scientific">Necator americanus</name>
    <name type="common">Human hookworm</name>
    <dbReference type="NCBI Taxonomy" id="51031"/>
    <lineage>
        <taxon>Eukaryota</taxon>
        <taxon>Metazoa</taxon>
        <taxon>Ecdysozoa</taxon>
        <taxon>Nematoda</taxon>
        <taxon>Chromadorea</taxon>
        <taxon>Rhabditida</taxon>
        <taxon>Rhabditina</taxon>
        <taxon>Rhabditomorpha</taxon>
        <taxon>Strongyloidea</taxon>
        <taxon>Ancylostomatidae</taxon>
        <taxon>Bunostominae</taxon>
        <taxon>Necator</taxon>
    </lineage>
</organism>
<reference evidence="26 27" key="1">
    <citation type="submission" date="2023-08" db="EMBL/GenBank/DDBJ databases">
        <title>A Necator americanus chromosomal reference genome.</title>
        <authorList>
            <person name="Ilik V."/>
            <person name="Petrzelkova K.J."/>
            <person name="Pardy F."/>
            <person name="Fuh T."/>
            <person name="Niatou-Singa F.S."/>
            <person name="Gouil Q."/>
            <person name="Baker L."/>
            <person name="Ritchie M.E."/>
            <person name="Jex A.R."/>
            <person name="Gazzola D."/>
            <person name="Li H."/>
            <person name="Toshio Fujiwara R."/>
            <person name="Zhan B."/>
            <person name="Aroian R.V."/>
            <person name="Pafco B."/>
            <person name="Schwarz E.M."/>
        </authorList>
    </citation>
    <scope>NUCLEOTIDE SEQUENCE [LARGE SCALE GENOMIC DNA]</scope>
    <source>
        <strain evidence="26 27">Aroian</strain>
        <tissue evidence="26">Whole animal</tissue>
    </source>
</reference>
<dbReference type="EC" id="1.3.8.5" evidence="11"/>
<evidence type="ECO:0000313" key="27">
    <source>
        <dbReference type="Proteomes" id="UP001303046"/>
    </source>
</evidence>
<gene>
    <name evidence="26" type="primary">Necator_chrV.g19466</name>
    <name evidence="26" type="ORF">RB195_014674</name>
</gene>
<evidence type="ECO:0000256" key="7">
    <source>
        <dbReference type="ARBA" id="ARBA00022832"/>
    </source>
</evidence>
<evidence type="ECO:0000256" key="5">
    <source>
        <dbReference type="ARBA" id="ARBA00022630"/>
    </source>
</evidence>
<name>A0ABR1E122_NECAM</name>
<dbReference type="Gene3D" id="1.20.140.10">
    <property type="entry name" value="Butyryl-CoA Dehydrogenase, subunit A, domain 3"/>
    <property type="match status" value="1"/>
</dbReference>
<dbReference type="InterPro" id="IPR046373">
    <property type="entry name" value="Acyl-CoA_Oxase/DH_mid-dom_sf"/>
</dbReference>
<keyword evidence="9" id="KW-0443">Lipid metabolism</keyword>
<evidence type="ECO:0000256" key="2">
    <source>
        <dbReference type="ARBA" id="ARBA00005198"/>
    </source>
</evidence>
<dbReference type="PROSITE" id="PS00073">
    <property type="entry name" value="ACYL_COA_DH_2"/>
    <property type="match status" value="1"/>
</dbReference>
<evidence type="ECO:0000256" key="1">
    <source>
        <dbReference type="ARBA" id="ARBA00001974"/>
    </source>
</evidence>
<dbReference type="InterPro" id="IPR006091">
    <property type="entry name" value="Acyl-CoA_Oxase/DH_mid-dom"/>
</dbReference>
<dbReference type="CDD" id="cd01158">
    <property type="entry name" value="SCAD_SBCAD"/>
    <property type="match status" value="1"/>
</dbReference>
<evidence type="ECO:0000256" key="16">
    <source>
        <dbReference type="ARBA" id="ARBA00048307"/>
    </source>
</evidence>
<dbReference type="InterPro" id="IPR036250">
    <property type="entry name" value="AcylCo_DH-like_C"/>
</dbReference>
<dbReference type="InterPro" id="IPR037069">
    <property type="entry name" value="AcylCoA_DH/ox_N_sf"/>
</dbReference>